<dbReference type="VEuPathDB" id="FungiDB:JI435_402590"/>
<reference evidence="2" key="1">
    <citation type="journal article" date="2021" name="BMC Genomics">
        <title>Chromosome-level genome assembly and manually-curated proteome of model necrotroph Parastagonospora nodorum Sn15 reveals a genome-wide trove of candidate effector homologs, and redundancy of virulence-related functions within an accessory chromosome.</title>
        <authorList>
            <person name="Bertazzoni S."/>
            <person name="Jones D.A.B."/>
            <person name="Phan H.T."/>
            <person name="Tan K.-C."/>
            <person name="Hane J.K."/>
        </authorList>
    </citation>
    <scope>NUCLEOTIDE SEQUENCE [LARGE SCALE GENOMIC DNA]</scope>
    <source>
        <strain evidence="2">SN15 / ATCC MYA-4574 / FGSC 10173)</strain>
    </source>
</reference>
<keyword evidence="2" id="KW-1185">Reference proteome</keyword>
<accession>A0A7U2ETG7</accession>
<evidence type="ECO:0000313" key="1">
    <source>
        <dbReference type="EMBL" id="QRC92507.1"/>
    </source>
</evidence>
<protein>
    <submittedName>
        <fullName evidence="1">Uncharacterized protein</fullName>
    </submittedName>
</protein>
<dbReference type="Proteomes" id="UP000663193">
    <property type="component" value="Chromosome 2"/>
</dbReference>
<name>A0A7U2ETG7_PHANO</name>
<dbReference type="EMBL" id="CP069024">
    <property type="protein sequence ID" value="QRC92507.1"/>
    <property type="molecule type" value="Genomic_DNA"/>
</dbReference>
<proteinExistence type="predicted"/>
<organism evidence="1 2">
    <name type="scientific">Phaeosphaeria nodorum (strain SN15 / ATCC MYA-4574 / FGSC 10173)</name>
    <name type="common">Glume blotch fungus</name>
    <name type="synonym">Parastagonospora nodorum</name>
    <dbReference type="NCBI Taxonomy" id="321614"/>
    <lineage>
        <taxon>Eukaryota</taxon>
        <taxon>Fungi</taxon>
        <taxon>Dikarya</taxon>
        <taxon>Ascomycota</taxon>
        <taxon>Pezizomycotina</taxon>
        <taxon>Dothideomycetes</taxon>
        <taxon>Pleosporomycetidae</taxon>
        <taxon>Pleosporales</taxon>
        <taxon>Pleosporineae</taxon>
        <taxon>Phaeosphaeriaceae</taxon>
        <taxon>Parastagonospora</taxon>
    </lineage>
</organism>
<dbReference type="AlphaFoldDB" id="A0A7U2ETG7"/>
<sequence length="83" mass="8994">MIRISWCAVLGRGACSGEPGASVRCGEIPSVVTREPWNTAVRLVSRSPTSRECHFLTQSRVSELAGNATQITTFEVVLVTCKE</sequence>
<gene>
    <name evidence="1" type="ORF">JI435_402590</name>
</gene>
<evidence type="ECO:0000313" key="2">
    <source>
        <dbReference type="Proteomes" id="UP000663193"/>
    </source>
</evidence>